<dbReference type="Gramene" id="OMERI06G06960.1">
    <property type="protein sequence ID" value="OMERI06G06960.1"/>
    <property type="gene ID" value="OMERI06G06960"/>
</dbReference>
<evidence type="ECO:0000313" key="2">
    <source>
        <dbReference type="Proteomes" id="UP000008021"/>
    </source>
</evidence>
<sequence length="66" mass="7201">MTLCEASLGDDCAIDVATSSKLFLRILKALQTILLIETGKGIRKMGNTSKDKVKQTYLIISPYPSP</sequence>
<proteinExistence type="predicted"/>
<dbReference type="EnsemblPlants" id="OMERI06G06960.1">
    <property type="protein sequence ID" value="OMERI06G06960.1"/>
    <property type="gene ID" value="OMERI06G06960"/>
</dbReference>
<dbReference type="AlphaFoldDB" id="A0A0E0DY75"/>
<name>A0A0E0DY75_9ORYZ</name>
<accession>A0A0E0DY75</accession>
<keyword evidence="2" id="KW-1185">Reference proteome</keyword>
<protein>
    <submittedName>
        <fullName evidence="1">Uncharacterized protein</fullName>
    </submittedName>
</protein>
<reference evidence="1" key="1">
    <citation type="submission" date="2015-04" db="UniProtKB">
        <authorList>
            <consortium name="EnsemblPlants"/>
        </authorList>
    </citation>
    <scope>IDENTIFICATION</scope>
</reference>
<reference evidence="1" key="2">
    <citation type="submission" date="2018-05" db="EMBL/GenBank/DDBJ databases">
        <title>OmerRS3 (Oryza meridionalis Reference Sequence Version 3).</title>
        <authorList>
            <person name="Zhang J."/>
            <person name="Kudrna D."/>
            <person name="Lee S."/>
            <person name="Talag J."/>
            <person name="Welchert J."/>
            <person name="Wing R.A."/>
        </authorList>
    </citation>
    <scope>NUCLEOTIDE SEQUENCE [LARGE SCALE GENOMIC DNA]</scope>
    <source>
        <strain evidence="1">cv. OR44</strain>
    </source>
</reference>
<dbReference type="HOGENOM" id="CLU_2610082_0_0_1"/>
<organism evidence="1">
    <name type="scientific">Oryza meridionalis</name>
    <dbReference type="NCBI Taxonomy" id="40149"/>
    <lineage>
        <taxon>Eukaryota</taxon>
        <taxon>Viridiplantae</taxon>
        <taxon>Streptophyta</taxon>
        <taxon>Embryophyta</taxon>
        <taxon>Tracheophyta</taxon>
        <taxon>Spermatophyta</taxon>
        <taxon>Magnoliopsida</taxon>
        <taxon>Liliopsida</taxon>
        <taxon>Poales</taxon>
        <taxon>Poaceae</taxon>
        <taxon>BOP clade</taxon>
        <taxon>Oryzoideae</taxon>
        <taxon>Oryzeae</taxon>
        <taxon>Oryzinae</taxon>
        <taxon>Oryza</taxon>
    </lineage>
</organism>
<evidence type="ECO:0000313" key="1">
    <source>
        <dbReference type="EnsemblPlants" id="OMERI06G06960.1"/>
    </source>
</evidence>
<dbReference type="Proteomes" id="UP000008021">
    <property type="component" value="Chromosome 6"/>
</dbReference>